<name>A0AAV1QWW8_9ROSI</name>
<evidence type="ECO:0000313" key="2">
    <source>
        <dbReference type="Proteomes" id="UP001314170"/>
    </source>
</evidence>
<dbReference type="EMBL" id="CAWUPB010000850">
    <property type="protein sequence ID" value="CAK7325260.1"/>
    <property type="molecule type" value="Genomic_DNA"/>
</dbReference>
<proteinExistence type="predicted"/>
<dbReference type="AlphaFoldDB" id="A0AAV1QWW8"/>
<gene>
    <name evidence="1" type="ORF">DCAF_LOCUS2933</name>
</gene>
<reference evidence="1 2" key="1">
    <citation type="submission" date="2024-01" db="EMBL/GenBank/DDBJ databases">
        <authorList>
            <person name="Waweru B."/>
        </authorList>
    </citation>
    <scope>NUCLEOTIDE SEQUENCE [LARGE SCALE GENOMIC DNA]</scope>
</reference>
<dbReference type="Proteomes" id="UP001314170">
    <property type="component" value="Unassembled WGS sequence"/>
</dbReference>
<keyword evidence="2" id="KW-1185">Reference proteome</keyword>
<organism evidence="1 2">
    <name type="scientific">Dovyalis caffra</name>
    <dbReference type="NCBI Taxonomy" id="77055"/>
    <lineage>
        <taxon>Eukaryota</taxon>
        <taxon>Viridiplantae</taxon>
        <taxon>Streptophyta</taxon>
        <taxon>Embryophyta</taxon>
        <taxon>Tracheophyta</taxon>
        <taxon>Spermatophyta</taxon>
        <taxon>Magnoliopsida</taxon>
        <taxon>eudicotyledons</taxon>
        <taxon>Gunneridae</taxon>
        <taxon>Pentapetalae</taxon>
        <taxon>rosids</taxon>
        <taxon>fabids</taxon>
        <taxon>Malpighiales</taxon>
        <taxon>Salicaceae</taxon>
        <taxon>Flacourtieae</taxon>
        <taxon>Dovyalis</taxon>
    </lineage>
</organism>
<evidence type="ECO:0000313" key="1">
    <source>
        <dbReference type="EMBL" id="CAK7325260.1"/>
    </source>
</evidence>
<accession>A0AAV1QWW8</accession>
<sequence>MEKPRPHQEDCGLGLKLQDNPYRYLMRSCCREDCGFLLEITGQSLSMFDAILLPSLGLNRIGFGYRRSVKLLLDKGAFPTHSMEQNFEFVFDWKAGEYRAGKLLNIEVDHIMDYVFASSEGAPKALADVVKLVTGDCRLQLKDIFSMSSHLVAELSKECEQLKDFLFCYVDVRDVALLLTLKTCGRDLLNNSAALVSNLGEGLFASVRYAAAFAGQGGIPNSLYVVIDDGIFSARELLSHLDIFIMSSHLVAELSKECEQLKEFLFCYDVRDVALLPTFKTCSRFDLLFQKLCFSRSA</sequence>
<protein>
    <submittedName>
        <fullName evidence="1">Uncharacterized protein</fullName>
    </submittedName>
</protein>
<comment type="caution">
    <text evidence="1">The sequence shown here is derived from an EMBL/GenBank/DDBJ whole genome shotgun (WGS) entry which is preliminary data.</text>
</comment>